<keyword evidence="3" id="KW-1185">Reference proteome</keyword>
<evidence type="ECO:0000313" key="3">
    <source>
        <dbReference type="Proteomes" id="UP000813824"/>
    </source>
</evidence>
<accession>A0A8K0UNW8</accession>
<name>A0A8K0UNW8_9AGAR</name>
<feature type="compositionally biased region" description="Low complexity" evidence="1">
    <location>
        <begin position="11"/>
        <end position="22"/>
    </location>
</feature>
<gene>
    <name evidence="2" type="ORF">BXZ70DRAFT_178195</name>
</gene>
<evidence type="ECO:0000256" key="1">
    <source>
        <dbReference type="SAM" id="MobiDB-lite"/>
    </source>
</evidence>
<dbReference type="Proteomes" id="UP000813824">
    <property type="component" value="Unassembled WGS sequence"/>
</dbReference>
<organism evidence="2 3">
    <name type="scientific">Cristinia sonorae</name>
    <dbReference type="NCBI Taxonomy" id="1940300"/>
    <lineage>
        <taxon>Eukaryota</taxon>
        <taxon>Fungi</taxon>
        <taxon>Dikarya</taxon>
        <taxon>Basidiomycota</taxon>
        <taxon>Agaricomycotina</taxon>
        <taxon>Agaricomycetes</taxon>
        <taxon>Agaricomycetidae</taxon>
        <taxon>Agaricales</taxon>
        <taxon>Pleurotineae</taxon>
        <taxon>Stephanosporaceae</taxon>
        <taxon>Cristinia</taxon>
    </lineage>
</organism>
<dbReference type="AlphaFoldDB" id="A0A8K0UNW8"/>
<feature type="region of interest" description="Disordered" evidence="1">
    <location>
        <begin position="1"/>
        <end position="22"/>
    </location>
</feature>
<sequence>MQAPNQLATQSAPPSESHSPAPSQDLRILFLVFWEEDEYNAEGESKVHCGLLCRKESNDEPFSGFASHRATVFHDQEASVLFHSIAPSNSGAVHWKHIFSVELARNIPCENVPRITQEIYVTGRYPLFFGNGCKCYQELVSVLRCLSDLPVESGGIDSMAISRLFDATSKHFHTSELEVENPPHSCTEGKCAVPCTRQFQNVFLILYRPERAKRPSQERAPRDARVLPPCW</sequence>
<comment type="caution">
    <text evidence="2">The sequence shown here is derived from an EMBL/GenBank/DDBJ whole genome shotgun (WGS) entry which is preliminary data.</text>
</comment>
<reference evidence="2" key="1">
    <citation type="journal article" date="2021" name="New Phytol.">
        <title>Evolutionary innovations through gain and loss of genes in the ectomycorrhizal Boletales.</title>
        <authorList>
            <person name="Wu G."/>
            <person name="Miyauchi S."/>
            <person name="Morin E."/>
            <person name="Kuo A."/>
            <person name="Drula E."/>
            <person name="Varga T."/>
            <person name="Kohler A."/>
            <person name="Feng B."/>
            <person name="Cao Y."/>
            <person name="Lipzen A."/>
            <person name="Daum C."/>
            <person name="Hundley H."/>
            <person name="Pangilinan J."/>
            <person name="Johnson J."/>
            <person name="Barry K."/>
            <person name="LaButti K."/>
            <person name="Ng V."/>
            <person name="Ahrendt S."/>
            <person name="Min B."/>
            <person name="Choi I.G."/>
            <person name="Park H."/>
            <person name="Plett J.M."/>
            <person name="Magnuson J."/>
            <person name="Spatafora J.W."/>
            <person name="Nagy L.G."/>
            <person name="Henrissat B."/>
            <person name="Grigoriev I.V."/>
            <person name="Yang Z.L."/>
            <person name="Xu J."/>
            <person name="Martin F.M."/>
        </authorList>
    </citation>
    <scope>NUCLEOTIDE SEQUENCE</scope>
    <source>
        <strain evidence="2">KKN 215</strain>
    </source>
</reference>
<protein>
    <submittedName>
        <fullName evidence="2">Uncharacterized protein</fullName>
    </submittedName>
</protein>
<proteinExistence type="predicted"/>
<dbReference type="EMBL" id="JAEVFJ010000016">
    <property type="protein sequence ID" value="KAH8100239.1"/>
    <property type="molecule type" value="Genomic_DNA"/>
</dbReference>
<feature type="compositionally biased region" description="Polar residues" evidence="1">
    <location>
        <begin position="1"/>
        <end position="10"/>
    </location>
</feature>
<evidence type="ECO:0000313" key="2">
    <source>
        <dbReference type="EMBL" id="KAH8100239.1"/>
    </source>
</evidence>